<dbReference type="SUPFAM" id="SSF53474">
    <property type="entry name" value="alpha/beta-Hydrolases"/>
    <property type="match status" value="1"/>
</dbReference>
<gene>
    <name evidence="2" type="ORF">SLNSH_24260</name>
</gene>
<sequence>MAVAKRSATDRPAAPEPLVRAKGGEPAFGAEDLLAYWLDAGQRAVLFLDALRQRAENIVAHERAGKPPLLDFDFEVVAEARRFERPTNYSLLRITRVGEDCLGDCLQPGLRPVVVFDPRAGHGPGIGGFKRESEVGLALRAGHPTYFVSFAPEPVAGQTLHDVLRTLRRFLEEVGHRHPGQPPVLYGNCQAGWAITMLAADCQGLVGTAVLNGSPLSYWAGEPGVNPMRTAAGFTGGMWTAHLLSDLDDGRFDGAWLVQNFEALKPEGVWSKYADLFERVRAERERFLEFERWWNGFYMLGREEILAITENLFVGNRLEQGLVWLCQHCKVDLRRIRNPLV</sequence>
<dbReference type="Gene3D" id="3.40.50.1820">
    <property type="entry name" value="alpha/beta hydrolase"/>
    <property type="match status" value="1"/>
</dbReference>
<dbReference type="InterPro" id="IPR029058">
    <property type="entry name" value="AB_hydrolase_fold"/>
</dbReference>
<dbReference type="EMBL" id="PVZS01000069">
    <property type="protein sequence ID" value="PSC02407.1"/>
    <property type="molecule type" value="Genomic_DNA"/>
</dbReference>
<dbReference type="PANTHER" id="PTHR36837">
    <property type="entry name" value="POLY(3-HYDROXYALKANOATE) POLYMERASE SUBUNIT PHAC"/>
    <property type="match status" value="1"/>
</dbReference>
<dbReference type="InterPro" id="IPR051321">
    <property type="entry name" value="PHA/PHB_synthase"/>
</dbReference>
<proteinExistence type="predicted"/>
<name>A0A2T1HL79_9HYPH</name>
<feature type="non-terminal residue" evidence="2">
    <location>
        <position position="341"/>
    </location>
</feature>
<dbReference type="AlphaFoldDB" id="A0A2T1HL79"/>
<dbReference type="RefSeq" id="WP_146140381.1">
    <property type="nucleotide sequence ID" value="NZ_PVZS01000069.1"/>
</dbReference>
<reference evidence="3" key="1">
    <citation type="submission" date="2018-03" db="EMBL/GenBank/DDBJ databases">
        <authorList>
            <person name="Sun L."/>
            <person name="Liu H."/>
            <person name="Chen W."/>
            <person name="Huang K."/>
            <person name="Liu W."/>
            <person name="Gao X."/>
        </authorList>
    </citation>
    <scope>NUCLEOTIDE SEQUENCE [LARGE SCALE GENOMIC DNA]</scope>
    <source>
        <strain evidence="3">SH9</strain>
    </source>
</reference>
<evidence type="ECO:0000313" key="3">
    <source>
        <dbReference type="Proteomes" id="UP000239772"/>
    </source>
</evidence>
<evidence type="ECO:0000313" key="2">
    <source>
        <dbReference type="EMBL" id="PSC02407.1"/>
    </source>
</evidence>
<protein>
    <submittedName>
        <fullName evidence="2">Poly(3-hydroxyalkanoate) synthetase</fullName>
    </submittedName>
</protein>
<dbReference type="Pfam" id="PF11339">
    <property type="entry name" value="DUF3141"/>
    <property type="match status" value="1"/>
</dbReference>
<dbReference type="InterPro" id="IPR024501">
    <property type="entry name" value="DUF3141"/>
</dbReference>
<accession>A0A2T1HL79</accession>
<feature type="region of interest" description="Disordered" evidence="1">
    <location>
        <begin position="1"/>
        <end position="21"/>
    </location>
</feature>
<evidence type="ECO:0000256" key="1">
    <source>
        <dbReference type="SAM" id="MobiDB-lite"/>
    </source>
</evidence>
<dbReference type="OrthoDB" id="7231451at2"/>
<dbReference type="Proteomes" id="UP000239772">
    <property type="component" value="Unassembled WGS sequence"/>
</dbReference>
<organism evidence="2 3">
    <name type="scientific">Alsobacter soli</name>
    <dbReference type="NCBI Taxonomy" id="2109933"/>
    <lineage>
        <taxon>Bacteria</taxon>
        <taxon>Pseudomonadati</taxon>
        <taxon>Pseudomonadota</taxon>
        <taxon>Alphaproteobacteria</taxon>
        <taxon>Hyphomicrobiales</taxon>
        <taxon>Alsobacteraceae</taxon>
        <taxon>Alsobacter</taxon>
    </lineage>
</organism>
<comment type="caution">
    <text evidence="2">The sequence shown here is derived from an EMBL/GenBank/DDBJ whole genome shotgun (WGS) entry which is preliminary data.</text>
</comment>
<keyword evidence="3" id="KW-1185">Reference proteome</keyword>
<dbReference type="PANTHER" id="PTHR36837:SF2">
    <property type="entry name" value="POLY(3-HYDROXYALKANOATE) POLYMERASE SUBUNIT PHAC"/>
    <property type="match status" value="1"/>
</dbReference>